<protein>
    <submittedName>
        <fullName evidence="1">Uncharacterized protein</fullName>
    </submittedName>
</protein>
<dbReference type="OrthoDB" id="2834051at2759"/>
<accession>A0A0D0AW22</accession>
<organism evidence="1 2">
    <name type="scientific">Collybiopsis luxurians FD-317 M1</name>
    <dbReference type="NCBI Taxonomy" id="944289"/>
    <lineage>
        <taxon>Eukaryota</taxon>
        <taxon>Fungi</taxon>
        <taxon>Dikarya</taxon>
        <taxon>Basidiomycota</taxon>
        <taxon>Agaricomycotina</taxon>
        <taxon>Agaricomycetes</taxon>
        <taxon>Agaricomycetidae</taxon>
        <taxon>Agaricales</taxon>
        <taxon>Marasmiineae</taxon>
        <taxon>Omphalotaceae</taxon>
        <taxon>Collybiopsis</taxon>
        <taxon>Collybiopsis luxurians</taxon>
    </lineage>
</organism>
<dbReference type="PANTHER" id="PTHR38795">
    <property type="entry name" value="DUF6604 DOMAIN-CONTAINING PROTEIN"/>
    <property type="match status" value="1"/>
</dbReference>
<dbReference type="PANTHER" id="PTHR38795:SF1">
    <property type="entry name" value="DUF6604 DOMAIN-CONTAINING PROTEIN"/>
    <property type="match status" value="1"/>
</dbReference>
<evidence type="ECO:0000313" key="2">
    <source>
        <dbReference type="Proteomes" id="UP000053593"/>
    </source>
</evidence>
<keyword evidence="2" id="KW-1185">Reference proteome</keyword>
<evidence type="ECO:0000313" key="1">
    <source>
        <dbReference type="EMBL" id="KIK54775.1"/>
    </source>
</evidence>
<gene>
    <name evidence="1" type="ORF">GYMLUDRAFT_894245</name>
</gene>
<dbReference type="Proteomes" id="UP000053593">
    <property type="component" value="Unassembled WGS sequence"/>
</dbReference>
<dbReference type="EMBL" id="KN834813">
    <property type="protein sequence ID" value="KIK54775.1"/>
    <property type="molecule type" value="Genomic_DNA"/>
</dbReference>
<name>A0A0D0AW22_9AGAR</name>
<sequence length="470" mass="52870">MAIWNDGQDRASLDEEGLAAEDLAILMPHLAEVAAQCKFSSTDVGRKSDHTTVDEHALVQDMRHFLIDSTRPKPFHLIVQWAIYKDIVIVNRGNLKRPLNELHQIARHIVSSANGWLADYDRRYYTDNDVHSIRLEIETFKKDIETHVLTDSLGTLKSEYAMTNLAPFQLWHYNPWGCGAALFRILLTTHHTMVQVLNGTGYLGSVAQLYHGLRVHDRIRLPWPEMDKIVDIIKECTFHGHPPVRGMCAVSFNGFMGGDPALSQGRITVGYKSNGYGTGVLPKDFGGSLLGRLAEKHRYKLTNELVAELFPHAGDGVIAQRSRDGPSSRRLRFGGKRCDTLTFLTALKQRIEKELSETALSLDLFAVQRMSVSILRRWASRTKKEFTECWGPGYMERPTQICFLPGFLFAALEHPRHFCGKNMDSVERIAGEAVRAIEEGREDLRKSVEGGAKMFYFVTSNLGNGRSSGA</sequence>
<proteinExistence type="predicted"/>
<dbReference type="HOGENOM" id="CLU_581477_0_0_1"/>
<reference evidence="1 2" key="1">
    <citation type="submission" date="2014-04" db="EMBL/GenBank/DDBJ databases">
        <title>Evolutionary Origins and Diversification of the Mycorrhizal Mutualists.</title>
        <authorList>
            <consortium name="DOE Joint Genome Institute"/>
            <consortium name="Mycorrhizal Genomics Consortium"/>
            <person name="Kohler A."/>
            <person name="Kuo A."/>
            <person name="Nagy L.G."/>
            <person name="Floudas D."/>
            <person name="Copeland A."/>
            <person name="Barry K.W."/>
            <person name="Cichocki N."/>
            <person name="Veneault-Fourrey C."/>
            <person name="LaButti K."/>
            <person name="Lindquist E.A."/>
            <person name="Lipzen A."/>
            <person name="Lundell T."/>
            <person name="Morin E."/>
            <person name="Murat C."/>
            <person name="Riley R."/>
            <person name="Ohm R."/>
            <person name="Sun H."/>
            <person name="Tunlid A."/>
            <person name="Henrissat B."/>
            <person name="Grigoriev I.V."/>
            <person name="Hibbett D.S."/>
            <person name="Martin F."/>
        </authorList>
    </citation>
    <scope>NUCLEOTIDE SEQUENCE [LARGE SCALE GENOMIC DNA]</scope>
    <source>
        <strain evidence="1 2">FD-317 M1</strain>
    </source>
</reference>
<dbReference type="AlphaFoldDB" id="A0A0D0AW22"/>